<organism evidence="1 2">
    <name type="scientific">Caldivirga maquilingensis (strain ATCC 700844 / DSM 13496 / JCM 10307 / IC-167)</name>
    <dbReference type="NCBI Taxonomy" id="397948"/>
    <lineage>
        <taxon>Archaea</taxon>
        <taxon>Thermoproteota</taxon>
        <taxon>Thermoprotei</taxon>
        <taxon>Thermoproteales</taxon>
        <taxon>Thermoproteaceae</taxon>
        <taxon>Caldivirga</taxon>
    </lineage>
</organism>
<protein>
    <submittedName>
        <fullName evidence="1">Uncharacterized protein</fullName>
    </submittedName>
</protein>
<dbReference type="GeneID" id="5710054"/>
<dbReference type="OrthoDB" id="373632at2157"/>
<evidence type="ECO:0000313" key="1">
    <source>
        <dbReference type="EMBL" id="ABW01837.1"/>
    </source>
</evidence>
<sequence>MVIALYCTNCSRVVMVFRRLRPYNEIWELLIKKTGGRCPYCGYKFTKLDVRHASYSIGDRVSRGMEITLNATNL</sequence>
<dbReference type="AlphaFoldDB" id="A8MDI1"/>
<evidence type="ECO:0000313" key="2">
    <source>
        <dbReference type="Proteomes" id="UP000001137"/>
    </source>
</evidence>
<dbReference type="Proteomes" id="UP000001137">
    <property type="component" value="Chromosome"/>
</dbReference>
<reference evidence="1 2" key="1">
    <citation type="submission" date="2007-10" db="EMBL/GenBank/DDBJ databases">
        <title>Complete sequence of Caldivirga maquilingensis IC-167.</title>
        <authorList>
            <consortium name="US DOE Joint Genome Institute"/>
            <person name="Copeland A."/>
            <person name="Lucas S."/>
            <person name="Lapidus A."/>
            <person name="Barry K."/>
            <person name="Glavina del Rio T."/>
            <person name="Dalin E."/>
            <person name="Tice H."/>
            <person name="Pitluck S."/>
            <person name="Saunders E."/>
            <person name="Brettin T."/>
            <person name="Bruce D."/>
            <person name="Detter J.C."/>
            <person name="Han C."/>
            <person name="Schmutz J."/>
            <person name="Larimer F."/>
            <person name="Land M."/>
            <person name="Hauser L."/>
            <person name="Kyrpides N."/>
            <person name="Ivanova N."/>
            <person name="Biddle J.F."/>
            <person name="Zhang Z."/>
            <person name="Fitz-Gibbon S.T."/>
            <person name="Lowe T.M."/>
            <person name="Saltikov C."/>
            <person name="House C.H."/>
            <person name="Richardson P."/>
        </authorList>
    </citation>
    <scope>NUCLEOTIDE SEQUENCE [LARGE SCALE GENOMIC DNA]</scope>
    <source>
        <strain evidence="2">ATCC 700844 / DSM 13496 / JCM 10307 / IC-167</strain>
    </source>
</reference>
<accession>A8MDI1</accession>
<keyword evidence="2" id="KW-1185">Reference proteome</keyword>
<dbReference type="HOGENOM" id="CLU_2678669_0_0_2"/>
<name>A8MDI1_CALMQ</name>
<dbReference type="RefSeq" id="WP_012186056.1">
    <property type="nucleotide sequence ID" value="NC_009954.1"/>
</dbReference>
<proteinExistence type="predicted"/>
<dbReference type="EMBL" id="CP000852">
    <property type="protein sequence ID" value="ABW01837.1"/>
    <property type="molecule type" value="Genomic_DNA"/>
</dbReference>
<dbReference type="STRING" id="397948.Cmaq_1006"/>
<dbReference type="KEGG" id="cma:Cmaq_1006"/>
<gene>
    <name evidence="1" type="ordered locus">Cmaq_1006</name>
</gene>